<dbReference type="GO" id="GO:0004197">
    <property type="term" value="F:cysteine-type endopeptidase activity"/>
    <property type="evidence" value="ECO:0007669"/>
    <property type="project" value="InterPro"/>
</dbReference>
<feature type="domain" description="Peptidase C14 caspase" evidence="1">
    <location>
        <begin position="30"/>
        <end position="103"/>
    </location>
</feature>
<dbReference type="InterPro" id="IPR011600">
    <property type="entry name" value="Pept_C14_caspase"/>
</dbReference>
<dbReference type="GO" id="GO:0006508">
    <property type="term" value="P:proteolysis"/>
    <property type="evidence" value="ECO:0007669"/>
    <property type="project" value="InterPro"/>
</dbReference>
<evidence type="ECO:0000313" key="2">
    <source>
        <dbReference type="EMBL" id="CAE6451006.1"/>
    </source>
</evidence>
<feature type="non-terminal residue" evidence="2">
    <location>
        <position position="1"/>
    </location>
</feature>
<accession>A0A8H3GFU8</accession>
<gene>
    <name evidence="2" type="ORF">RDB_LOCUS145680</name>
</gene>
<reference evidence="2" key="1">
    <citation type="submission" date="2021-01" db="EMBL/GenBank/DDBJ databases">
        <authorList>
            <person name="Kaushik A."/>
        </authorList>
    </citation>
    <scope>NUCLEOTIDE SEQUENCE</scope>
    <source>
        <strain evidence="2">AG1-1C</strain>
    </source>
</reference>
<protein>
    <recommendedName>
        <fullName evidence="1">Peptidase C14 caspase domain-containing protein</fullName>
    </recommendedName>
</protein>
<comment type="caution">
    <text evidence="2">The sequence shown here is derived from an EMBL/GenBank/DDBJ whole genome shotgun (WGS) entry which is preliminary data.</text>
</comment>
<evidence type="ECO:0000313" key="3">
    <source>
        <dbReference type="Proteomes" id="UP000663846"/>
    </source>
</evidence>
<proteinExistence type="predicted"/>
<dbReference type="AlphaFoldDB" id="A0A8H3GFU8"/>
<name>A0A8H3GFU8_9AGAM</name>
<dbReference type="Pfam" id="PF00656">
    <property type="entry name" value="Peptidase_C14"/>
    <property type="match status" value="1"/>
</dbReference>
<sequence>MVAKQLKHEHARFNRTAENIRSQAHIPTLHALLIGINSYKSFTKLSGAVRDMESVCDFLRCDLAVPESHITMLTNDQATRSGIINAIERLSRDTTINRFDPIVIFY</sequence>
<dbReference type="Gene3D" id="3.40.50.1460">
    <property type="match status" value="1"/>
</dbReference>
<organism evidence="2 3">
    <name type="scientific">Rhizoctonia solani</name>
    <dbReference type="NCBI Taxonomy" id="456999"/>
    <lineage>
        <taxon>Eukaryota</taxon>
        <taxon>Fungi</taxon>
        <taxon>Dikarya</taxon>
        <taxon>Basidiomycota</taxon>
        <taxon>Agaricomycotina</taxon>
        <taxon>Agaricomycetes</taxon>
        <taxon>Cantharellales</taxon>
        <taxon>Ceratobasidiaceae</taxon>
        <taxon>Rhizoctonia</taxon>
    </lineage>
</organism>
<dbReference type="Proteomes" id="UP000663846">
    <property type="component" value="Unassembled WGS sequence"/>
</dbReference>
<dbReference type="EMBL" id="CAJMWS010000552">
    <property type="protein sequence ID" value="CAE6451006.1"/>
    <property type="molecule type" value="Genomic_DNA"/>
</dbReference>
<evidence type="ECO:0000259" key="1">
    <source>
        <dbReference type="Pfam" id="PF00656"/>
    </source>
</evidence>